<name>A0AA96JCA2_9MICO</name>
<gene>
    <name evidence="2" type="ORF">RN606_10830</name>
    <name evidence="3" type="ORF">RN607_10830</name>
</gene>
<dbReference type="AlphaFoldDB" id="A0AA96JCA2"/>
<evidence type="ECO:0000313" key="4">
    <source>
        <dbReference type="Proteomes" id="UP001304125"/>
    </source>
</evidence>
<feature type="transmembrane region" description="Helical" evidence="1">
    <location>
        <begin position="20"/>
        <end position="43"/>
    </location>
</feature>
<sequence>MSASIRSELRKITTTRLWWVLLVLMAVMVAGLAAALAFAFGLGGANTSTGIDGQPVVMAPKDLAVSVYTLGVSLGYIFPMSFGAILMTGEFRHRTLATTLLAEPRRGRLIVGKVVAALPFAVLYGVVSAVAAVGAGAASLAIAHQPTLLADPDVLRSIGLSVVAMTAWMLVGVGFGTAITNQVAAIVVLLGWTQLVEPILRIALGLVDQLAPVARFLPGAAGEALAGSSIYSAAGMSTLLPAWAGLLVLVGYGAVAALIGWATTLRRDVT</sequence>
<feature type="transmembrane region" description="Helical" evidence="1">
    <location>
        <begin position="63"/>
        <end position="86"/>
    </location>
</feature>
<dbReference type="RefSeq" id="WP_313497071.1">
    <property type="nucleotide sequence ID" value="NZ_CP134879.1"/>
</dbReference>
<dbReference type="EMBL" id="CP134879">
    <property type="protein sequence ID" value="WNM23847.1"/>
    <property type="molecule type" value="Genomic_DNA"/>
</dbReference>
<keyword evidence="4" id="KW-1185">Reference proteome</keyword>
<dbReference type="KEGG" id="dcp:RN607_10830"/>
<dbReference type="EMBL" id="CP134880">
    <property type="protein sequence ID" value="WNM26686.1"/>
    <property type="molecule type" value="Genomic_DNA"/>
</dbReference>
<keyword evidence="1" id="KW-0812">Transmembrane</keyword>
<accession>A0AA96J651</accession>
<feature type="transmembrane region" description="Helical" evidence="1">
    <location>
        <begin position="114"/>
        <end position="142"/>
    </location>
</feature>
<proteinExistence type="predicted"/>
<evidence type="ECO:0000256" key="1">
    <source>
        <dbReference type="SAM" id="Phobius"/>
    </source>
</evidence>
<dbReference type="Proteomes" id="UP001303408">
    <property type="component" value="Chromosome"/>
</dbReference>
<reference evidence="3 4" key="1">
    <citation type="submission" date="2023-09" db="EMBL/GenBank/DDBJ databases">
        <title>Demequina sp. a novel bacteria isolated from Capsicum annuum.</title>
        <authorList>
            <person name="Humaira Z."/>
            <person name="Lee J."/>
            <person name="Cho D."/>
        </authorList>
    </citation>
    <scope>NUCLEOTIDE SEQUENCE</scope>
    <source>
        <strain evidence="2 4">OYTSA14</strain>
        <strain evidence="3">PMTSA13</strain>
    </source>
</reference>
<feature type="transmembrane region" description="Helical" evidence="1">
    <location>
        <begin position="154"/>
        <end position="176"/>
    </location>
</feature>
<feature type="transmembrane region" description="Helical" evidence="1">
    <location>
        <begin position="183"/>
        <end position="204"/>
    </location>
</feature>
<keyword evidence="1" id="KW-0472">Membrane</keyword>
<organism evidence="3">
    <name type="scientific">Demequina capsici</name>
    <dbReference type="NCBI Taxonomy" id="3075620"/>
    <lineage>
        <taxon>Bacteria</taxon>
        <taxon>Bacillati</taxon>
        <taxon>Actinomycetota</taxon>
        <taxon>Actinomycetes</taxon>
        <taxon>Micrococcales</taxon>
        <taxon>Demequinaceae</taxon>
        <taxon>Demequina</taxon>
    </lineage>
</organism>
<keyword evidence="1" id="KW-1133">Transmembrane helix</keyword>
<evidence type="ECO:0000313" key="2">
    <source>
        <dbReference type="EMBL" id="WNM23847.1"/>
    </source>
</evidence>
<accession>A0AA96JCA2</accession>
<feature type="transmembrane region" description="Helical" evidence="1">
    <location>
        <begin position="242"/>
        <end position="262"/>
    </location>
</feature>
<protein>
    <submittedName>
        <fullName evidence="3">ABC transporter permease</fullName>
    </submittedName>
</protein>
<dbReference type="Proteomes" id="UP001304125">
    <property type="component" value="Chromosome"/>
</dbReference>
<evidence type="ECO:0000313" key="3">
    <source>
        <dbReference type="EMBL" id="WNM26686.1"/>
    </source>
</evidence>